<dbReference type="Proteomes" id="UP000786811">
    <property type="component" value="Unassembled WGS sequence"/>
</dbReference>
<keyword evidence="2" id="KW-1185">Reference proteome</keyword>
<reference evidence="1" key="1">
    <citation type="submission" date="2021-04" db="EMBL/GenBank/DDBJ databases">
        <authorList>
            <person name="Chebbi M.A.C M."/>
        </authorList>
    </citation>
    <scope>NUCLEOTIDE SEQUENCE</scope>
</reference>
<gene>
    <name evidence="1" type="ORF">HICCMSTLAB_LOCUS13129</name>
</gene>
<dbReference type="OrthoDB" id="7681126at2759"/>
<dbReference type="AlphaFoldDB" id="A0A8J2MT27"/>
<comment type="caution">
    <text evidence="1">The sequence shown here is derived from an EMBL/GenBank/DDBJ whole genome shotgun (WGS) entry which is preliminary data.</text>
</comment>
<dbReference type="EMBL" id="CAJNRD030001124">
    <property type="protein sequence ID" value="CAG5108221.1"/>
    <property type="molecule type" value="Genomic_DNA"/>
</dbReference>
<accession>A0A8J2MT27</accession>
<proteinExistence type="predicted"/>
<organism evidence="1 2">
    <name type="scientific">Cotesia congregata</name>
    <name type="common">Parasitoid wasp</name>
    <name type="synonym">Apanteles congregatus</name>
    <dbReference type="NCBI Taxonomy" id="51543"/>
    <lineage>
        <taxon>Eukaryota</taxon>
        <taxon>Metazoa</taxon>
        <taxon>Ecdysozoa</taxon>
        <taxon>Arthropoda</taxon>
        <taxon>Hexapoda</taxon>
        <taxon>Insecta</taxon>
        <taxon>Pterygota</taxon>
        <taxon>Neoptera</taxon>
        <taxon>Endopterygota</taxon>
        <taxon>Hymenoptera</taxon>
        <taxon>Apocrita</taxon>
        <taxon>Ichneumonoidea</taxon>
        <taxon>Braconidae</taxon>
        <taxon>Microgastrinae</taxon>
        <taxon>Cotesia</taxon>
    </lineage>
</organism>
<sequence length="65" mass="7408">MRNAVKTMFNAWTCGGCDYDKDIKKIMTELLKKEIQILYSGVGRVTKDVGKENFSATEVFSLIRD</sequence>
<evidence type="ECO:0000313" key="2">
    <source>
        <dbReference type="Proteomes" id="UP000786811"/>
    </source>
</evidence>
<protein>
    <submittedName>
        <fullName evidence="1">Uncharacterized protein</fullName>
    </submittedName>
</protein>
<name>A0A8J2MT27_COTCN</name>
<evidence type="ECO:0000313" key="1">
    <source>
        <dbReference type="EMBL" id="CAG5108221.1"/>
    </source>
</evidence>